<gene>
    <name evidence="6" type="ORF">CODIS_04410</name>
</gene>
<dbReference type="GO" id="GO:0008976">
    <property type="term" value="F:polyphosphate kinase activity"/>
    <property type="evidence" value="ECO:0007669"/>
    <property type="project" value="InterPro"/>
</dbReference>
<dbReference type="InterPro" id="IPR022488">
    <property type="entry name" value="PPK2-related"/>
</dbReference>
<name>A0A7Z0VP79_9GAMM</name>
<accession>A0A7Z0VP79</accession>
<keyword evidence="7" id="KW-1185">Reference proteome</keyword>
<dbReference type="AlphaFoldDB" id="A0A7Z0VP79"/>
<feature type="region of interest" description="Disordered" evidence="4">
    <location>
        <begin position="16"/>
        <end position="35"/>
    </location>
</feature>
<evidence type="ECO:0000313" key="7">
    <source>
        <dbReference type="Proteomes" id="UP000094769"/>
    </source>
</evidence>
<reference evidence="6 7" key="1">
    <citation type="submission" date="2016-06" db="EMBL/GenBank/DDBJ databases">
        <title>Genome sequence of endosymbiont of Candidatus Endolucinida thiodiazotropha.</title>
        <authorList>
            <person name="Poehlein A."/>
            <person name="Koenig S."/>
            <person name="Heiden S.E."/>
            <person name="Thuermer A."/>
            <person name="Voget S."/>
            <person name="Daniel R."/>
            <person name="Markert S."/>
            <person name="Gros O."/>
            <person name="Schweder T."/>
        </authorList>
    </citation>
    <scope>NUCLEOTIDE SEQUENCE [LARGE SCALE GENOMIC DNA]</scope>
    <source>
        <strain evidence="6 7">COS</strain>
    </source>
</reference>
<dbReference type="PANTHER" id="PTHR34383">
    <property type="entry name" value="POLYPHOSPHATE:AMP PHOSPHOTRANSFERASE-RELATED"/>
    <property type="match status" value="1"/>
</dbReference>
<feature type="domain" description="Polyphosphate kinase-2-related" evidence="5">
    <location>
        <begin position="36"/>
        <end position="266"/>
    </location>
</feature>
<dbReference type="PIRSF" id="PIRSF028756">
    <property type="entry name" value="PPK2_prd"/>
    <property type="match status" value="1"/>
</dbReference>
<dbReference type="InterPro" id="IPR016898">
    <property type="entry name" value="Polyphosphate_phosphotransfera"/>
</dbReference>
<evidence type="ECO:0000256" key="3">
    <source>
        <dbReference type="ARBA" id="ARBA00022777"/>
    </source>
</evidence>
<comment type="caution">
    <text evidence="6">The sequence shown here is derived from an EMBL/GenBank/DDBJ whole genome shotgun (WGS) entry which is preliminary data.</text>
</comment>
<dbReference type="RefSeq" id="WP_069121077.1">
    <property type="nucleotide sequence ID" value="NZ_MARB01000002.1"/>
</dbReference>
<dbReference type="Pfam" id="PF03976">
    <property type="entry name" value="PPK2"/>
    <property type="match status" value="1"/>
</dbReference>
<evidence type="ECO:0000259" key="5">
    <source>
        <dbReference type="Pfam" id="PF03976"/>
    </source>
</evidence>
<dbReference type="SUPFAM" id="SSF52540">
    <property type="entry name" value="P-loop containing nucleoside triphosphate hydrolases"/>
    <property type="match status" value="1"/>
</dbReference>
<dbReference type="EMBL" id="MARB01000002">
    <property type="protein sequence ID" value="ODJ89342.1"/>
    <property type="molecule type" value="Genomic_DNA"/>
</dbReference>
<protein>
    <submittedName>
        <fullName evidence="6">Polyphosphate kinase 2 (PPK2)</fullName>
    </submittedName>
</protein>
<dbReference type="Gene3D" id="3.40.50.300">
    <property type="entry name" value="P-loop containing nucleotide triphosphate hydrolases"/>
    <property type="match status" value="1"/>
</dbReference>
<dbReference type="OrthoDB" id="9775224at2"/>
<proteinExistence type="inferred from homology"/>
<evidence type="ECO:0000313" key="6">
    <source>
        <dbReference type="EMBL" id="ODJ89342.1"/>
    </source>
</evidence>
<organism evidence="6 7">
    <name type="scientific">Candidatus Thiodiazotropha endolucinida</name>
    <dbReference type="NCBI Taxonomy" id="1655433"/>
    <lineage>
        <taxon>Bacteria</taxon>
        <taxon>Pseudomonadati</taxon>
        <taxon>Pseudomonadota</taxon>
        <taxon>Gammaproteobacteria</taxon>
        <taxon>Chromatiales</taxon>
        <taxon>Sedimenticolaceae</taxon>
        <taxon>Candidatus Thiodiazotropha</taxon>
    </lineage>
</organism>
<comment type="similarity">
    <text evidence="1">Belongs to the polyphosphate kinase 2 (PPK2) family. Class I subfamily.</text>
</comment>
<dbReference type="Proteomes" id="UP000094769">
    <property type="component" value="Unassembled WGS sequence"/>
</dbReference>
<sequence length="290" mass="34188">MKPVMSPYLVPFKGRLKPSTLTNEPPGDAPGKKGCRKALGKEIDRLDELQRRLYAEDRRSLLILFQAMDAAGKDSTIRAVMTGIDPSGCQVFSFKQPSKEELDHDFLWRTTQALPERGRIGIFNRSYYEETLVVRVHPEYLEAQRIDIPDGLDQLWPQRFESIRQYERHLSENGTVILKFWLNVSKGEQRNRFLSRLDEARKNWKFSIKDVEERQHWDSYMHAYHQTLEATSRPWAPWYAIPADDKPYMRWQVARIIRKTLEGMEPRYPQADQDEAKRFAEMRQVLNNES</sequence>
<evidence type="ECO:0000256" key="2">
    <source>
        <dbReference type="ARBA" id="ARBA00022679"/>
    </source>
</evidence>
<evidence type="ECO:0000256" key="1">
    <source>
        <dbReference type="ARBA" id="ARBA00009924"/>
    </source>
</evidence>
<dbReference type="PANTHER" id="PTHR34383:SF3">
    <property type="entry name" value="POLYPHOSPHATE:AMP PHOSPHOTRANSFERASE"/>
    <property type="match status" value="1"/>
</dbReference>
<dbReference type="GO" id="GO:0006797">
    <property type="term" value="P:polyphosphate metabolic process"/>
    <property type="evidence" value="ECO:0007669"/>
    <property type="project" value="InterPro"/>
</dbReference>
<dbReference type="InterPro" id="IPR022300">
    <property type="entry name" value="PPK2-rel_1"/>
</dbReference>
<evidence type="ECO:0000256" key="4">
    <source>
        <dbReference type="SAM" id="MobiDB-lite"/>
    </source>
</evidence>
<keyword evidence="3 6" id="KW-0418">Kinase</keyword>
<dbReference type="NCBIfam" id="TIGR03709">
    <property type="entry name" value="PPK2_rel_1"/>
    <property type="match status" value="1"/>
</dbReference>
<dbReference type="InterPro" id="IPR027417">
    <property type="entry name" value="P-loop_NTPase"/>
</dbReference>
<keyword evidence="2" id="KW-0808">Transferase</keyword>